<feature type="repeat" description="WD" evidence="7">
    <location>
        <begin position="93"/>
        <end position="134"/>
    </location>
</feature>
<evidence type="ECO:0000256" key="1">
    <source>
        <dbReference type="ARBA" id="ARBA00022574"/>
    </source>
</evidence>
<dbReference type="GO" id="GO:0000387">
    <property type="term" value="P:spliceosomal snRNP assembly"/>
    <property type="evidence" value="ECO:0007669"/>
    <property type="project" value="TreeGrafter"/>
</dbReference>
<evidence type="ECO:0000256" key="2">
    <source>
        <dbReference type="ARBA" id="ARBA00022664"/>
    </source>
</evidence>
<dbReference type="InterPro" id="IPR015943">
    <property type="entry name" value="WD40/YVTN_repeat-like_dom_sf"/>
</dbReference>
<evidence type="ECO:0000313" key="9">
    <source>
        <dbReference type="EMBL" id="KYQ94082.1"/>
    </source>
</evidence>
<dbReference type="CDD" id="cd00200">
    <property type="entry name" value="WD40"/>
    <property type="match status" value="1"/>
</dbReference>
<dbReference type="GO" id="GO:0032797">
    <property type="term" value="C:SMN complex"/>
    <property type="evidence" value="ECO:0007669"/>
    <property type="project" value="TreeGrafter"/>
</dbReference>
<dbReference type="PRINTS" id="PR00320">
    <property type="entry name" value="GPROTEINBRPT"/>
</dbReference>
<keyword evidence="2" id="KW-0507">mRNA processing</keyword>
<dbReference type="InterPro" id="IPR013979">
    <property type="entry name" value="TIF_beta_prop-like"/>
</dbReference>
<feature type="repeat" description="WD" evidence="7">
    <location>
        <begin position="259"/>
        <end position="295"/>
    </location>
</feature>
<dbReference type="AlphaFoldDB" id="A0A151ZJA9"/>
<dbReference type="PANTHER" id="PTHR19877:SF13">
    <property type="entry name" value="SERINE-THREONINE KINASE RECEPTOR-ASSOCIATED PROTEIN"/>
    <property type="match status" value="1"/>
</dbReference>
<dbReference type="InterPro" id="IPR019775">
    <property type="entry name" value="WD40_repeat_CS"/>
</dbReference>
<dbReference type="STRING" id="361077.A0A151ZJA9"/>
<evidence type="ECO:0000256" key="4">
    <source>
        <dbReference type="ARBA" id="ARBA00023187"/>
    </source>
</evidence>
<dbReference type="Pfam" id="PF00400">
    <property type="entry name" value="WD40"/>
    <property type="match status" value="2"/>
</dbReference>
<organism evidence="9 10">
    <name type="scientific">Tieghemostelium lacteum</name>
    <name type="common">Slime mold</name>
    <name type="synonym">Dictyostelium lacteum</name>
    <dbReference type="NCBI Taxonomy" id="361077"/>
    <lineage>
        <taxon>Eukaryota</taxon>
        <taxon>Amoebozoa</taxon>
        <taxon>Evosea</taxon>
        <taxon>Eumycetozoa</taxon>
        <taxon>Dictyostelia</taxon>
        <taxon>Dictyosteliales</taxon>
        <taxon>Raperosteliaceae</taxon>
        <taxon>Tieghemostelium</taxon>
    </lineage>
</organism>
<dbReference type="SMART" id="SM00320">
    <property type="entry name" value="WD40"/>
    <property type="match status" value="7"/>
</dbReference>
<dbReference type="PROSITE" id="PS50294">
    <property type="entry name" value="WD_REPEATS_REGION"/>
    <property type="match status" value="3"/>
</dbReference>
<gene>
    <name evidence="9" type="ORF">DLAC_04362</name>
</gene>
<dbReference type="OrthoDB" id="408728at2759"/>
<dbReference type="PROSITE" id="PS00678">
    <property type="entry name" value="WD_REPEATS_1"/>
    <property type="match status" value="1"/>
</dbReference>
<evidence type="ECO:0000259" key="8">
    <source>
        <dbReference type="Pfam" id="PF08662"/>
    </source>
</evidence>
<comment type="similarity">
    <text evidence="5">Belongs to the WD repeat STRAP family.</text>
</comment>
<keyword evidence="10" id="KW-1185">Reference proteome</keyword>
<dbReference type="Pfam" id="PF08662">
    <property type="entry name" value="eIF2A"/>
    <property type="match status" value="1"/>
</dbReference>
<sequence length="295" mass="32611">MRVPLICSGNSRPITDVSYSNESSDGIFLVSACLDGKPMLRDGQNGDWIGTFEGHKGAVWSSKFNSTASQAITASADYTVKLWDTLNGAEIVSIEHQSIVRTADFSRNNDRIVTGGHEKILRIYDLERPNEAIFQISGHQNYIKTALWSVYSDDLVLSGGADEVIRIWDLRSGTQSSLYAKSAISSMEFSRDKKYLITTAGNEVSFWDAQTFYPIKVYSLPFDVFGASLHPDNSKFIAGGSDFWVHVYDFNTGNEVEVNKGHHGPVNSCRYSPDGSSFCSGSVDGTIRIWQNAEN</sequence>
<feature type="domain" description="Translation initiation factor beta propellor-like" evidence="8">
    <location>
        <begin position="88"/>
        <end position="200"/>
    </location>
</feature>
<dbReference type="SUPFAM" id="SSF50978">
    <property type="entry name" value="WD40 repeat-like"/>
    <property type="match status" value="1"/>
</dbReference>
<dbReference type="GO" id="GO:0003723">
    <property type="term" value="F:RNA binding"/>
    <property type="evidence" value="ECO:0007669"/>
    <property type="project" value="TreeGrafter"/>
</dbReference>
<dbReference type="PROSITE" id="PS50082">
    <property type="entry name" value="WD_REPEATS_2"/>
    <property type="match status" value="4"/>
</dbReference>
<dbReference type="EMBL" id="LODT01000022">
    <property type="protein sequence ID" value="KYQ94082.1"/>
    <property type="molecule type" value="Genomic_DNA"/>
</dbReference>
<evidence type="ECO:0000256" key="7">
    <source>
        <dbReference type="PROSITE-ProRule" id="PRU00221"/>
    </source>
</evidence>
<dbReference type="InterPro" id="IPR020472">
    <property type="entry name" value="WD40_PAC1"/>
</dbReference>
<keyword evidence="3" id="KW-0677">Repeat</keyword>
<keyword evidence="4" id="KW-0508">mRNA splicing</keyword>
<dbReference type="InterPro" id="IPR036322">
    <property type="entry name" value="WD40_repeat_dom_sf"/>
</dbReference>
<accession>A0A151ZJA9</accession>
<dbReference type="PANTHER" id="PTHR19877">
    <property type="entry name" value="EUKARYOTIC TRANSLATION INITIATION FACTOR 3 SUBUNIT I"/>
    <property type="match status" value="1"/>
</dbReference>
<dbReference type="Gene3D" id="2.130.10.10">
    <property type="entry name" value="YVTN repeat-like/Quinoprotein amine dehydrogenase"/>
    <property type="match status" value="1"/>
</dbReference>
<dbReference type="OMA" id="DGFYGLW"/>
<dbReference type="FunCoup" id="A0A151ZJA9">
    <property type="interactions" value="426"/>
</dbReference>
<dbReference type="InParanoid" id="A0A151ZJA9"/>
<protein>
    <recommendedName>
        <fullName evidence="6">Serine-threonine kinase receptor-associated protein</fullName>
    </recommendedName>
</protein>
<feature type="repeat" description="WD" evidence="7">
    <location>
        <begin position="136"/>
        <end position="178"/>
    </location>
</feature>
<evidence type="ECO:0000256" key="5">
    <source>
        <dbReference type="ARBA" id="ARBA00038394"/>
    </source>
</evidence>
<comment type="caution">
    <text evidence="9">The sequence shown here is derived from an EMBL/GenBank/DDBJ whole genome shotgun (WGS) entry which is preliminary data.</text>
</comment>
<feature type="repeat" description="WD" evidence="7">
    <location>
        <begin position="52"/>
        <end position="93"/>
    </location>
</feature>
<dbReference type="InterPro" id="IPR001680">
    <property type="entry name" value="WD40_rpt"/>
</dbReference>
<proteinExistence type="inferred from homology"/>
<dbReference type="Proteomes" id="UP000076078">
    <property type="component" value="Unassembled WGS sequence"/>
</dbReference>
<keyword evidence="1 7" id="KW-0853">WD repeat</keyword>
<evidence type="ECO:0000256" key="3">
    <source>
        <dbReference type="ARBA" id="ARBA00022737"/>
    </source>
</evidence>
<reference evidence="9 10" key="1">
    <citation type="submission" date="2015-12" db="EMBL/GenBank/DDBJ databases">
        <title>Dictyostelia acquired genes for synthesis and detection of signals that induce cell-type specialization by lateral gene transfer from prokaryotes.</title>
        <authorList>
            <person name="Gloeckner G."/>
            <person name="Schaap P."/>
        </authorList>
    </citation>
    <scope>NUCLEOTIDE SEQUENCE [LARGE SCALE GENOMIC DNA]</scope>
    <source>
        <strain evidence="9 10">TK</strain>
    </source>
</reference>
<evidence type="ECO:0000313" key="10">
    <source>
        <dbReference type="Proteomes" id="UP000076078"/>
    </source>
</evidence>
<evidence type="ECO:0000256" key="6">
    <source>
        <dbReference type="ARBA" id="ARBA00040390"/>
    </source>
</evidence>
<name>A0A151ZJA9_TIELA</name>